<sequence>MPSEQAADSPGTVVVYGITGMVCGNCETFVGEAIGGVPGVVRVDVDAASGRAAVTAGDGLDDAAVAAAVEDLGYGFAGRT</sequence>
<gene>
    <name evidence="2" type="ORF">GCM10009801_59020</name>
</gene>
<protein>
    <recommendedName>
        <fullName evidence="1">HMA domain-containing protein</fullName>
    </recommendedName>
</protein>
<proteinExistence type="predicted"/>
<accession>A0ABN2WI44</accession>
<evidence type="ECO:0000313" key="2">
    <source>
        <dbReference type="EMBL" id="GAA2092484.1"/>
    </source>
</evidence>
<dbReference type="RefSeq" id="WP_344532411.1">
    <property type="nucleotide sequence ID" value="NZ_BAAAPE010000015.1"/>
</dbReference>
<dbReference type="SUPFAM" id="SSF55008">
    <property type="entry name" value="HMA, heavy metal-associated domain"/>
    <property type="match status" value="1"/>
</dbReference>
<feature type="domain" description="HMA" evidence="1">
    <location>
        <begin position="12"/>
        <end position="77"/>
    </location>
</feature>
<dbReference type="CDD" id="cd00371">
    <property type="entry name" value="HMA"/>
    <property type="match status" value="1"/>
</dbReference>
<dbReference type="PROSITE" id="PS50846">
    <property type="entry name" value="HMA_2"/>
    <property type="match status" value="1"/>
</dbReference>
<organism evidence="2 3">
    <name type="scientific">Streptomyces albiaxialis</name>
    <dbReference type="NCBI Taxonomy" id="329523"/>
    <lineage>
        <taxon>Bacteria</taxon>
        <taxon>Bacillati</taxon>
        <taxon>Actinomycetota</taxon>
        <taxon>Actinomycetes</taxon>
        <taxon>Kitasatosporales</taxon>
        <taxon>Streptomycetaceae</taxon>
        <taxon>Streptomyces</taxon>
    </lineage>
</organism>
<evidence type="ECO:0000313" key="3">
    <source>
        <dbReference type="Proteomes" id="UP001500016"/>
    </source>
</evidence>
<dbReference type="InterPro" id="IPR036163">
    <property type="entry name" value="HMA_dom_sf"/>
</dbReference>
<keyword evidence="3" id="KW-1185">Reference proteome</keyword>
<name>A0ABN2WI44_9ACTN</name>
<dbReference type="Pfam" id="PF00403">
    <property type="entry name" value="HMA"/>
    <property type="match status" value="1"/>
</dbReference>
<reference evidence="2 3" key="1">
    <citation type="journal article" date="2019" name="Int. J. Syst. Evol. Microbiol.">
        <title>The Global Catalogue of Microorganisms (GCM) 10K type strain sequencing project: providing services to taxonomists for standard genome sequencing and annotation.</title>
        <authorList>
            <consortium name="The Broad Institute Genomics Platform"/>
            <consortium name="The Broad Institute Genome Sequencing Center for Infectious Disease"/>
            <person name="Wu L."/>
            <person name="Ma J."/>
        </authorList>
    </citation>
    <scope>NUCLEOTIDE SEQUENCE [LARGE SCALE GENOMIC DNA]</scope>
    <source>
        <strain evidence="2 3">JCM 15478</strain>
    </source>
</reference>
<dbReference type="InterPro" id="IPR006121">
    <property type="entry name" value="HMA_dom"/>
</dbReference>
<comment type="caution">
    <text evidence="2">The sequence shown here is derived from an EMBL/GenBank/DDBJ whole genome shotgun (WGS) entry which is preliminary data.</text>
</comment>
<dbReference type="Proteomes" id="UP001500016">
    <property type="component" value="Unassembled WGS sequence"/>
</dbReference>
<dbReference type="EMBL" id="BAAAPE010000015">
    <property type="protein sequence ID" value="GAA2092484.1"/>
    <property type="molecule type" value="Genomic_DNA"/>
</dbReference>
<evidence type="ECO:0000259" key="1">
    <source>
        <dbReference type="PROSITE" id="PS50846"/>
    </source>
</evidence>
<dbReference type="Gene3D" id="3.30.70.100">
    <property type="match status" value="1"/>
</dbReference>